<name>A0ABV7DU75_9RHOB</name>
<dbReference type="EMBL" id="JBHRSM010000012">
    <property type="protein sequence ID" value="MFC3085779.1"/>
    <property type="molecule type" value="Genomic_DNA"/>
</dbReference>
<keyword evidence="3" id="KW-1185">Reference proteome</keyword>
<protein>
    <submittedName>
        <fullName evidence="2">TniQ family protein</fullName>
    </submittedName>
</protein>
<dbReference type="InterPro" id="IPR009492">
    <property type="entry name" value="TniQ"/>
</dbReference>
<evidence type="ECO:0000313" key="3">
    <source>
        <dbReference type="Proteomes" id="UP001595445"/>
    </source>
</evidence>
<dbReference type="Proteomes" id="UP001595445">
    <property type="component" value="Unassembled WGS sequence"/>
</dbReference>
<proteinExistence type="predicted"/>
<reference evidence="3" key="1">
    <citation type="journal article" date="2019" name="Int. J. Syst. Evol. Microbiol.">
        <title>The Global Catalogue of Microorganisms (GCM) 10K type strain sequencing project: providing services to taxonomists for standard genome sequencing and annotation.</title>
        <authorList>
            <consortium name="The Broad Institute Genomics Platform"/>
            <consortium name="The Broad Institute Genome Sequencing Center for Infectious Disease"/>
            <person name="Wu L."/>
            <person name="Ma J."/>
        </authorList>
    </citation>
    <scope>NUCLEOTIDE SEQUENCE [LARGE SCALE GENOMIC DNA]</scope>
    <source>
        <strain evidence="3">KCTC 62102</strain>
    </source>
</reference>
<comment type="caution">
    <text evidence="2">The sequence shown here is derived from an EMBL/GenBank/DDBJ whole genome shotgun (WGS) entry which is preliminary data.</text>
</comment>
<accession>A0ABV7DU75</accession>
<gene>
    <name evidence="2" type="ORF">ACFOD6_06925</name>
</gene>
<organism evidence="2 3">
    <name type="scientific">Tabrizicola soli</name>
    <dbReference type="NCBI Taxonomy" id="2185115"/>
    <lineage>
        <taxon>Bacteria</taxon>
        <taxon>Pseudomonadati</taxon>
        <taxon>Pseudomonadota</taxon>
        <taxon>Alphaproteobacteria</taxon>
        <taxon>Rhodobacterales</taxon>
        <taxon>Paracoccaceae</taxon>
        <taxon>Tabrizicola</taxon>
    </lineage>
</organism>
<dbReference type="RefSeq" id="WP_197647355.1">
    <property type="nucleotide sequence ID" value="NZ_JAEACP010000027.1"/>
</dbReference>
<dbReference type="Pfam" id="PF06527">
    <property type="entry name" value="TniQ"/>
    <property type="match status" value="1"/>
</dbReference>
<evidence type="ECO:0000313" key="2">
    <source>
        <dbReference type="EMBL" id="MFC3085779.1"/>
    </source>
</evidence>
<feature type="domain" description="TniQ" evidence="1">
    <location>
        <begin position="9"/>
        <end position="119"/>
    </location>
</feature>
<evidence type="ECO:0000259" key="1">
    <source>
        <dbReference type="Pfam" id="PF06527"/>
    </source>
</evidence>
<sequence length="265" mass="29117">MKQRPLPKTVTPLADELLSGWLTRLAVANHCEVDELLAHIGVDTRQVAMLDFEVEVAATTAEKISIAARVAAETVQSLTFGTMTQTEALMTAQVAFQSCPDCSRRGIALKQWRKLWAFDCQICGTRLLSILIKPDRSRISEQLVRRARSGAGLLESAVTSNCANKLRRAMRAATYAKALKSVRADTAFALQSPRPDVRLFCLAAIAAAQSRPLAKAAMFSTGLDGYARVALLRAFEKEPRLLAAVDRIALRNRERPRRAATECHV</sequence>